<dbReference type="OrthoDB" id="2771596at2"/>
<reference evidence="3" key="1">
    <citation type="submission" date="2015-07" db="EMBL/GenBank/DDBJ databases">
        <title>Genome sequencing project for genomic taxonomy and phylogenomics of Bacillus-like bacteria.</title>
        <authorList>
            <person name="Liu B."/>
            <person name="Wang J."/>
            <person name="Zhu Y."/>
            <person name="Liu G."/>
            <person name="Chen Q."/>
            <person name="Chen Z."/>
            <person name="Lan J."/>
            <person name="Che J."/>
            <person name="Ge C."/>
            <person name="Shi H."/>
            <person name="Pan Z."/>
            <person name="Liu X."/>
        </authorList>
    </citation>
    <scope>NUCLEOTIDE SEQUENCE [LARGE SCALE GENOMIC DNA]</scope>
    <source>
        <strain evidence="3">FJAT-27997</strain>
    </source>
</reference>
<dbReference type="SUPFAM" id="SSF53067">
    <property type="entry name" value="Actin-like ATPase domain"/>
    <property type="match status" value="2"/>
</dbReference>
<protein>
    <recommendedName>
        <fullName evidence="1">Actin-like protein N-terminal domain-containing protein</fullName>
    </recommendedName>
</protein>
<dbReference type="Pfam" id="PF17989">
    <property type="entry name" value="ALP_N"/>
    <property type="match status" value="1"/>
</dbReference>
<keyword evidence="3" id="KW-1185">Reference proteome</keyword>
<proteinExistence type="predicted"/>
<gene>
    <name evidence="2" type="ORF">AC625_24285</name>
</gene>
<dbReference type="InterPro" id="IPR043129">
    <property type="entry name" value="ATPase_NBD"/>
</dbReference>
<dbReference type="PATRIC" id="fig|1679170.3.peg.5444"/>
<evidence type="ECO:0000313" key="2">
    <source>
        <dbReference type="EMBL" id="KMY42776.1"/>
    </source>
</evidence>
<dbReference type="EMBL" id="LFZW01000002">
    <property type="protein sequence ID" value="KMY42776.1"/>
    <property type="molecule type" value="Genomic_DNA"/>
</dbReference>
<dbReference type="InterPro" id="IPR040607">
    <property type="entry name" value="ALP_N"/>
</dbReference>
<dbReference type="Proteomes" id="UP000037146">
    <property type="component" value="Unassembled WGS sequence"/>
</dbReference>
<comment type="caution">
    <text evidence="2">The sequence shown here is derived from an EMBL/GenBank/DDBJ whole genome shotgun (WGS) entry which is preliminary data.</text>
</comment>
<feature type="domain" description="Actin-like protein N-terminal" evidence="1">
    <location>
        <begin position="16"/>
        <end position="197"/>
    </location>
</feature>
<name>A0A0K9G8N0_9BACI</name>
<dbReference type="AlphaFoldDB" id="A0A0K9G8N0"/>
<organism evidence="2 3">
    <name type="scientific">Peribacillus loiseleuriae</name>
    <dbReference type="NCBI Taxonomy" id="1679170"/>
    <lineage>
        <taxon>Bacteria</taxon>
        <taxon>Bacillati</taxon>
        <taxon>Bacillota</taxon>
        <taxon>Bacilli</taxon>
        <taxon>Bacillales</taxon>
        <taxon>Bacillaceae</taxon>
        <taxon>Peribacillus</taxon>
    </lineage>
</organism>
<dbReference type="RefSeq" id="WP_049683998.1">
    <property type="nucleotide sequence ID" value="NZ_LFZW01000002.1"/>
</dbReference>
<evidence type="ECO:0000259" key="1">
    <source>
        <dbReference type="Pfam" id="PF17989"/>
    </source>
</evidence>
<dbReference type="STRING" id="1679170.AC625_24285"/>
<evidence type="ECO:0000313" key="3">
    <source>
        <dbReference type="Proteomes" id="UP000037146"/>
    </source>
</evidence>
<sequence>MTKLDFLFKKDYLIAGVDSGNISNKITYIDQKGNVVSLNIASIIGENAETTAEDMPDETRDKLFPDDMILHLHIKSNALPKNRTNAYYTVGEYAQIATNNKDNLRETNSDARDKLGNEIHVVTTLAGLALAAWKSGKGNKVEVPLSFGLPIEEAKQASAEKINLYKGTHEITAVKGPYKGETITINITDVQLNVEGVTSYLALAFDLVDGEVVETEFSSQIQNEFAIADLGAGTLDLALYDENGLNSTKSTNYSIGTNKYIDSIMKEAASLKEFDSIRARFERVGKTPKISFTREEFMRKFIKPEIEKMIKKPKYTPVFKATWQSKTGDITKIVEKYTQEYAEEVKDKIIRYFVDTNVGQMIIVGGGLLFAHQYLEELKDEDCLFPPNIEEASFFTSKAYLLKNIIAEIEKQTIEA</sequence>
<dbReference type="Gene3D" id="3.30.420.40">
    <property type="match status" value="2"/>
</dbReference>
<dbReference type="CDD" id="cd24023">
    <property type="entry name" value="ASKHA_NBD_ParM_Alp7A-like"/>
    <property type="match status" value="1"/>
</dbReference>
<accession>A0A0K9G8N0</accession>